<protein>
    <submittedName>
        <fullName evidence="2">Uncharacterized protein</fullName>
    </submittedName>
</protein>
<keyword evidence="1" id="KW-0812">Transmembrane</keyword>
<keyword evidence="1" id="KW-0472">Membrane</keyword>
<sequence length="126" mass="14121">MMTRISFWKGVMAWVKLASLLFFTLFVLLALPHLGVAGMNFSVQFLSFKLVIVLFIIAYLAFVFSYGRLRLKRRGFLMAGVGHILVVAVFSLLFYPIVGFAIALFYLVAAYKFASVKIGCQCSEMG</sequence>
<dbReference type="Proteomes" id="UP000607331">
    <property type="component" value="Unassembled WGS sequence"/>
</dbReference>
<evidence type="ECO:0000256" key="1">
    <source>
        <dbReference type="SAM" id="Phobius"/>
    </source>
</evidence>
<feature type="transmembrane region" description="Helical" evidence="1">
    <location>
        <begin position="76"/>
        <end position="109"/>
    </location>
</feature>
<dbReference type="RefSeq" id="WP_185666517.1">
    <property type="nucleotide sequence ID" value="NZ_JABBJF010000002.1"/>
</dbReference>
<reference evidence="2 3" key="1">
    <citation type="submission" date="2020-04" db="EMBL/GenBank/DDBJ databases">
        <title>The draft genome of Kluyvera sichuanensis strain SCKS090646.</title>
        <authorList>
            <person name="Wei L."/>
            <person name="Liu L."/>
            <person name="Feng Y."/>
            <person name="Zong Z."/>
        </authorList>
    </citation>
    <scope>NUCLEOTIDE SEQUENCE [LARGE SCALE GENOMIC DNA]</scope>
    <source>
        <strain evidence="2 3">090646</strain>
    </source>
</reference>
<proteinExistence type="predicted"/>
<feature type="transmembrane region" description="Helical" evidence="1">
    <location>
        <begin position="47"/>
        <end position="64"/>
    </location>
</feature>
<accession>A0ABR6RNW0</accession>
<organism evidence="2 3">
    <name type="scientific">Kluyvera sichuanensis</name>
    <dbReference type="NCBI Taxonomy" id="2725494"/>
    <lineage>
        <taxon>Bacteria</taxon>
        <taxon>Pseudomonadati</taxon>
        <taxon>Pseudomonadota</taxon>
        <taxon>Gammaproteobacteria</taxon>
        <taxon>Enterobacterales</taxon>
        <taxon>Enterobacteriaceae</taxon>
        <taxon>Kluyvera</taxon>
    </lineage>
</organism>
<evidence type="ECO:0000313" key="2">
    <source>
        <dbReference type="EMBL" id="MBC1184714.1"/>
    </source>
</evidence>
<evidence type="ECO:0000313" key="3">
    <source>
        <dbReference type="Proteomes" id="UP000607331"/>
    </source>
</evidence>
<keyword evidence="1" id="KW-1133">Transmembrane helix</keyword>
<dbReference type="EMBL" id="JABBJF010000002">
    <property type="protein sequence ID" value="MBC1184714.1"/>
    <property type="molecule type" value="Genomic_DNA"/>
</dbReference>
<gene>
    <name evidence="2" type="ORF">HII27_03185</name>
</gene>
<name>A0ABR6RNW0_9ENTR</name>
<comment type="caution">
    <text evidence="2">The sequence shown here is derived from an EMBL/GenBank/DDBJ whole genome shotgun (WGS) entry which is preliminary data.</text>
</comment>
<keyword evidence="3" id="KW-1185">Reference proteome</keyword>